<evidence type="ECO:0000259" key="7">
    <source>
        <dbReference type="Pfam" id="PF01030"/>
    </source>
</evidence>
<evidence type="ECO:0000313" key="9">
    <source>
        <dbReference type="Proteomes" id="UP000199310"/>
    </source>
</evidence>
<keyword evidence="9" id="KW-1185">Reference proteome</keyword>
<gene>
    <name evidence="8" type="ORF">SAMN04488122_5357</name>
</gene>
<keyword evidence="4 6" id="KW-0732">Signal</keyword>
<dbReference type="GO" id="GO:0030313">
    <property type="term" value="C:cell envelope"/>
    <property type="evidence" value="ECO:0007669"/>
    <property type="project" value="UniProtKB-SubCell"/>
</dbReference>
<dbReference type="AlphaFoldDB" id="A0A1I0SA94"/>
<evidence type="ECO:0000256" key="3">
    <source>
        <dbReference type="ARBA" id="ARBA00022525"/>
    </source>
</evidence>
<dbReference type="STRING" id="29529.SAMN04488122_5357"/>
<dbReference type="Proteomes" id="UP000199310">
    <property type="component" value="Unassembled WGS sequence"/>
</dbReference>
<evidence type="ECO:0000256" key="6">
    <source>
        <dbReference type="SAM" id="SignalP"/>
    </source>
</evidence>
<dbReference type="SUPFAM" id="SSF52058">
    <property type="entry name" value="L domain-like"/>
    <property type="match status" value="2"/>
</dbReference>
<dbReference type="OrthoDB" id="9765957at2"/>
<dbReference type="InterPro" id="IPR036941">
    <property type="entry name" value="Rcpt_L-dom_sf"/>
</dbReference>
<sequence>MKNNTILLSLMLSATMACSQNKPAISAQPSKEDKVYTGDVKLYTQKDITDFGNKQYTFINGDLNIESKSATDYSAEVLDTKPLAGIRVINGGLLITRLMNLTSLDGLQNLERVYGDFTISGCWLTKVAGFDKLSLIKGDLTISNNTAKYGENGLADITGFHQLKVVNNIHIHGNTALKKLDAFNAVEQTNTIQIMNTNLEEISNFKQLKTIKGNFSVEYSPALTKITLDKLELVDGFFALNENNTINGNIYLPRLKKIKMLYFMSNKNFNNYCGFADALRQQKIESISAEGNKSNPDREAILRTCK</sequence>
<evidence type="ECO:0000256" key="1">
    <source>
        <dbReference type="ARBA" id="ARBA00004191"/>
    </source>
</evidence>
<dbReference type="InterPro" id="IPR000494">
    <property type="entry name" value="Rcpt_L-dom"/>
</dbReference>
<feature type="domain" description="Receptor L-domain" evidence="7">
    <location>
        <begin position="57"/>
        <end position="117"/>
    </location>
</feature>
<evidence type="ECO:0000256" key="5">
    <source>
        <dbReference type="ARBA" id="ARBA00023180"/>
    </source>
</evidence>
<name>A0A1I0SA94_9BACT</name>
<organism evidence="8 9">
    <name type="scientific">Chitinophaga arvensicola</name>
    <dbReference type="NCBI Taxonomy" id="29529"/>
    <lineage>
        <taxon>Bacteria</taxon>
        <taxon>Pseudomonadati</taxon>
        <taxon>Bacteroidota</taxon>
        <taxon>Chitinophagia</taxon>
        <taxon>Chitinophagales</taxon>
        <taxon>Chitinophagaceae</taxon>
        <taxon>Chitinophaga</taxon>
    </lineage>
</organism>
<evidence type="ECO:0000313" key="8">
    <source>
        <dbReference type="EMBL" id="SEW53161.1"/>
    </source>
</evidence>
<protein>
    <submittedName>
        <fullName evidence="8">Receptor L domain-containing protein</fullName>
    </submittedName>
</protein>
<dbReference type="PROSITE" id="PS51257">
    <property type="entry name" value="PROKAR_LIPOPROTEIN"/>
    <property type="match status" value="1"/>
</dbReference>
<keyword evidence="3" id="KW-0964">Secreted</keyword>
<dbReference type="RefSeq" id="WP_089900264.1">
    <property type="nucleotide sequence ID" value="NZ_FOJG01000002.1"/>
</dbReference>
<reference evidence="9" key="1">
    <citation type="submission" date="2016-10" db="EMBL/GenBank/DDBJ databases">
        <authorList>
            <person name="Varghese N."/>
            <person name="Submissions S."/>
        </authorList>
    </citation>
    <scope>NUCLEOTIDE SEQUENCE [LARGE SCALE GENOMIC DNA]</scope>
    <source>
        <strain evidence="9">DSM 3695</strain>
    </source>
</reference>
<dbReference type="PANTHER" id="PTHR31018:SF3">
    <property type="entry name" value="RECEPTOR PROTEIN-TYROSINE KINASE"/>
    <property type="match status" value="1"/>
</dbReference>
<proteinExistence type="predicted"/>
<keyword evidence="8" id="KW-0675">Receptor</keyword>
<dbReference type="Pfam" id="PF01030">
    <property type="entry name" value="Recep_L_domain"/>
    <property type="match status" value="1"/>
</dbReference>
<accession>A0A1I0SA94</accession>
<evidence type="ECO:0000256" key="4">
    <source>
        <dbReference type="ARBA" id="ARBA00022729"/>
    </source>
</evidence>
<dbReference type="PANTHER" id="PTHR31018">
    <property type="entry name" value="SPORULATION-SPECIFIC PROTEIN-RELATED"/>
    <property type="match status" value="1"/>
</dbReference>
<dbReference type="EMBL" id="FOJG01000002">
    <property type="protein sequence ID" value="SEW53161.1"/>
    <property type="molecule type" value="Genomic_DNA"/>
</dbReference>
<dbReference type="InterPro" id="IPR051648">
    <property type="entry name" value="CWI-Assembly_Regulator"/>
</dbReference>
<feature type="chain" id="PRO_5011709713" evidence="6">
    <location>
        <begin position="20"/>
        <end position="306"/>
    </location>
</feature>
<comment type="subcellular location">
    <subcellularLocation>
        <location evidence="1">Secreted</location>
        <location evidence="1">Cell wall</location>
    </subcellularLocation>
</comment>
<feature type="signal peptide" evidence="6">
    <location>
        <begin position="1"/>
        <end position="19"/>
    </location>
</feature>
<dbReference type="Gene3D" id="3.80.20.20">
    <property type="entry name" value="Receptor L-domain"/>
    <property type="match status" value="1"/>
</dbReference>
<keyword evidence="2" id="KW-0134">Cell wall</keyword>
<evidence type="ECO:0000256" key="2">
    <source>
        <dbReference type="ARBA" id="ARBA00022512"/>
    </source>
</evidence>
<keyword evidence="5" id="KW-0325">Glycoprotein</keyword>